<dbReference type="AlphaFoldDB" id="A0A1R3L1N2"/>
<evidence type="ECO:0000256" key="1">
    <source>
        <dbReference type="SAM" id="MobiDB-lite"/>
    </source>
</evidence>
<feature type="region of interest" description="Disordered" evidence="1">
    <location>
        <begin position="37"/>
        <end position="65"/>
    </location>
</feature>
<evidence type="ECO:0000313" key="2">
    <source>
        <dbReference type="EMBL" id="OMP13251.1"/>
    </source>
</evidence>
<dbReference type="Proteomes" id="UP000187203">
    <property type="component" value="Unassembled WGS sequence"/>
</dbReference>
<reference evidence="3" key="1">
    <citation type="submission" date="2013-09" db="EMBL/GenBank/DDBJ databases">
        <title>Corchorus olitorius genome sequencing.</title>
        <authorList>
            <person name="Alam M."/>
            <person name="Haque M.S."/>
            <person name="Islam M.S."/>
            <person name="Emdad E.M."/>
            <person name="Islam M.M."/>
            <person name="Ahmed B."/>
            <person name="Halim A."/>
            <person name="Hossen Q.M.M."/>
            <person name="Hossain M.Z."/>
            <person name="Ahmed R."/>
            <person name="Khan M.M."/>
            <person name="Islam R."/>
            <person name="Rashid M.M."/>
            <person name="Khan S.A."/>
            <person name="Rahman M.S."/>
            <person name="Alam M."/>
            <person name="Yahiya A.S."/>
            <person name="Khan M.S."/>
            <person name="Azam M.S."/>
            <person name="Haque T."/>
            <person name="Lashkar M.Z.H."/>
            <person name="Akhand A.I."/>
            <person name="Morshed G."/>
            <person name="Roy S."/>
            <person name="Uddin K.S."/>
            <person name="Rabeya T."/>
            <person name="Hossain A.S."/>
            <person name="Chowdhury A."/>
            <person name="Snigdha A.R."/>
            <person name="Mortoza M.S."/>
            <person name="Matin S.A."/>
            <person name="Hoque S.M.E."/>
            <person name="Islam M.K."/>
            <person name="Roy D.K."/>
            <person name="Haider R."/>
            <person name="Moosa M.M."/>
            <person name="Elias S.M."/>
            <person name="Hasan A.M."/>
            <person name="Jahan S."/>
            <person name="Shafiuddin M."/>
            <person name="Mahmood N."/>
            <person name="Shommy N.S."/>
        </authorList>
    </citation>
    <scope>NUCLEOTIDE SEQUENCE [LARGE SCALE GENOMIC DNA]</scope>
    <source>
        <strain evidence="3">cv. O-4</strain>
    </source>
</reference>
<gene>
    <name evidence="2" type="ORF">COLO4_02005</name>
</gene>
<evidence type="ECO:0000313" key="3">
    <source>
        <dbReference type="Proteomes" id="UP000187203"/>
    </source>
</evidence>
<organism evidence="2 3">
    <name type="scientific">Corchorus olitorius</name>
    <dbReference type="NCBI Taxonomy" id="93759"/>
    <lineage>
        <taxon>Eukaryota</taxon>
        <taxon>Viridiplantae</taxon>
        <taxon>Streptophyta</taxon>
        <taxon>Embryophyta</taxon>
        <taxon>Tracheophyta</taxon>
        <taxon>Spermatophyta</taxon>
        <taxon>Magnoliopsida</taxon>
        <taxon>eudicotyledons</taxon>
        <taxon>Gunneridae</taxon>
        <taxon>Pentapetalae</taxon>
        <taxon>rosids</taxon>
        <taxon>malvids</taxon>
        <taxon>Malvales</taxon>
        <taxon>Malvaceae</taxon>
        <taxon>Grewioideae</taxon>
        <taxon>Apeibeae</taxon>
        <taxon>Corchorus</taxon>
    </lineage>
</organism>
<sequence length="152" mass="17583">TLRLLPPTIRAASCLARRWWTRSWRRPWLHQRRSPSLTRGMGRRWRPRPAWSPNPSLNPSPSLNTSLFPRHRRTRWMVPCRPRKPMRLRCPSRRAWSVNRSGRRRYPCLRRSSPAGPTATARVAATTSLRCPRPSPALCVRRGARPSGAGLP</sequence>
<comment type="caution">
    <text evidence="2">The sequence shown here is derived from an EMBL/GenBank/DDBJ whole genome shotgun (WGS) entry which is preliminary data.</text>
</comment>
<name>A0A1R3L1N2_9ROSI</name>
<feature type="non-terminal residue" evidence="2">
    <location>
        <position position="1"/>
    </location>
</feature>
<accession>A0A1R3L1N2</accession>
<protein>
    <submittedName>
        <fullName evidence="2">Uncharacterized protein</fullName>
    </submittedName>
</protein>
<dbReference type="EMBL" id="AWUE01004757">
    <property type="protein sequence ID" value="OMP13251.1"/>
    <property type="molecule type" value="Genomic_DNA"/>
</dbReference>
<keyword evidence="3" id="KW-1185">Reference proteome</keyword>
<feature type="non-terminal residue" evidence="2">
    <location>
        <position position="152"/>
    </location>
</feature>
<proteinExistence type="predicted"/>